<sequence>MKAKTKTKKSVGKLGRLKYPAKKESPINNDEGEDLSLLRKPIDTSLTSLRQIVKLFDNGSDEVKSILDYECDIIYECRICRSLTRSFASFLSHKRVYCQQKYDVTFYKDAHNHSSINPYKSKECSPSVVDQDTKENYKTKNQVTKEPCKKDLTSVVEMLQKKRKEDEEINNKPIRIISDNEQVLLEVMHKNNVAYQSVIEPENTKIEENDLMKAQTSEIQNILECDTAVLGPDGHLIEINTFEKITRPKPIFTKKDDDKTTALNTSLTCSLCNSKFSTKKTLTFHMKSLHTPHRMVYPCPLCSTLFTNPWGVYRHLFKIHRKTNEQVRKMRDQIQEKAYKTSTTRAQDIEKYCANGETSTTRAQDIEKYCANEKLNNSLTNGYFKKNETEEWMAHLESDGDFQQCGGCGKKFDRKAALLSHSQICQKRIAARTDARASRQRQKMAAEINIDSSTTSTTAATATVPSITSSSSSSTLVNNNSISVKDIINTILPPKVKSPTFIDKDDLRSLPNIANISSSVTITRLKQEPVYETSTRTIDGNDTWDKNNYNTKKFNDNSKDDLAIISIKKEIKKEDVTIAPIDIKLNNVKQEDSIIISPINTNLNNDIKKEDSHCDDDPQVLYTNIDQINKNNSTVVSGSRKRKLRKNKIASSTPNCDKRCAKIVSVNNTSDDRPTTPITPDNDAPVSDRVTAIERRIATIADLDKLLCLLCDTKFTNMVHLRRHMVIHINWNRYRCNLCDFVCFDKSDAVGHCNKKHQAKNNKTIIDSIIEEIQPDNDVTDSTKNNQQNGDNNDDKIKAKAVDESIVPTNEHVSSTDEIQHIKNGETKRHSISDDEYNGFSDQEINEISSRSKKSKLDEDPELRRMVMEVIFGPASTTATATTTTTTTLLDDTQTSPSKSIDDNDNSTSTSSSSSPVLMIDDSCSNNDSPKSNESIKCQDDRLRPSRNRSKPIKKDFIYDIDNALRYRKTNDKLLSNNDLTNDNNSIDILNFNKTNLNNSIFNDKNNKLPDIIVGNK</sequence>
<keyword evidence="1" id="KW-0862">Zinc</keyword>
<dbReference type="OrthoDB" id="10066279at2759"/>
<keyword evidence="1" id="KW-0863">Zinc-finger</keyword>
<feature type="region of interest" description="Disordered" evidence="2">
    <location>
        <begin position="882"/>
        <end position="950"/>
    </location>
</feature>
<dbReference type="SUPFAM" id="SSF57667">
    <property type="entry name" value="beta-beta-alpha zinc fingers"/>
    <property type="match status" value="1"/>
</dbReference>
<evidence type="ECO:0000313" key="4">
    <source>
        <dbReference type="EMBL" id="KAF7991315.1"/>
    </source>
</evidence>
<dbReference type="PANTHER" id="PTHR21020">
    <property type="entry name" value="ZINC FINGER PROTEIN 800"/>
    <property type="match status" value="1"/>
</dbReference>
<proteinExistence type="predicted"/>
<organism evidence="4 5">
    <name type="scientific">Aphidius gifuensis</name>
    <name type="common">Parasitoid wasp</name>
    <dbReference type="NCBI Taxonomy" id="684658"/>
    <lineage>
        <taxon>Eukaryota</taxon>
        <taxon>Metazoa</taxon>
        <taxon>Ecdysozoa</taxon>
        <taxon>Arthropoda</taxon>
        <taxon>Hexapoda</taxon>
        <taxon>Insecta</taxon>
        <taxon>Pterygota</taxon>
        <taxon>Neoptera</taxon>
        <taxon>Endopterygota</taxon>
        <taxon>Hymenoptera</taxon>
        <taxon>Apocrita</taxon>
        <taxon>Ichneumonoidea</taxon>
        <taxon>Braconidae</taxon>
        <taxon>Aphidiinae</taxon>
        <taxon>Aphidius</taxon>
    </lineage>
</organism>
<feature type="compositionally biased region" description="Polar residues" evidence="2">
    <location>
        <begin position="923"/>
        <end position="936"/>
    </location>
</feature>
<dbReference type="GO" id="GO:0008270">
    <property type="term" value="F:zinc ion binding"/>
    <property type="evidence" value="ECO:0007669"/>
    <property type="project" value="UniProtKB-KW"/>
</dbReference>
<protein>
    <recommendedName>
        <fullName evidence="3">C2H2-type domain-containing protein</fullName>
    </recommendedName>
</protein>
<dbReference type="PROSITE" id="PS00028">
    <property type="entry name" value="ZINC_FINGER_C2H2_1"/>
    <property type="match status" value="3"/>
</dbReference>
<evidence type="ECO:0000256" key="1">
    <source>
        <dbReference type="PROSITE-ProRule" id="PRU00042"/>
    </source>
</evidence>
<keyword evidence="1" id="KW-0479">Metal-binding</keyword>
<dbReference type="PANTHER" id="PTHR21020:SF0">
    <property type="entry name" value="ZINC FINGER PROTEIN 800"/>
    <property type="match status" value="1"/>
</dbReference>
<gene>
    <name evidence="4" type="ORF">HCN44_002877</name>
</gene>
<evidence type="ECO:0000313" key="5">
    <source>
        <dbReference type="Proteomes" id="UP000639338"/>
    </source>
</evidence>
<feature type="compositionally biased region" description="Basic and acidic residues" evidence="2">
    <location>
        <begin position="793"/>
        <end position="803"/>
    </location>
</feature>
<accession>A0A834XSY6</accession>
<keyword evidence="5" id="KW-1185">Reference proteome</keyword>
<dbReference type="SMART" id="SM00355">
    <property type="entry name" value="ZnF_C2H2"/>
    <property type="match status" value="6"/>
</dbReference>
<dbReference type="AlphaFoldDB" id="A0A834XSY6"/>
<feature type="region of interest" description="Disordered" evidence="2">
    <location>
        <begin position="776"/>
        <end position="861"/>
    </location>
</feature>
<feature type="domain" description="C2H2-type" evidence="3">
    <location>
        <begin position="267"/>
        <end position="295"/>
    </location>
</feature>
<dbReference type="Gene3D" id="3.30.160.60">
    <property type="entry name" value="Classic Zinc Finger"/>
    <property type="match status" value="2"/>
</dbReference>
<feature type="domain" description="C2H2-type" evidence="3">
    <location>
        <begin position="706"/>
        <end position="728"/>
    </location>
</feature>
<feature type="compositionally biased region" description="Low complexity" evidence="2">
    <location>
        <begin position="906"/>
        <end position="915"/>
    </location>
</feature>
<name>A0A834XSY6_APHGI</name>
<dbReference type="PROSITE" id="PS50157">
    <property type="entry name" value="ZINC_FINGER_C2H2_2"/>
    <property type="match status" value="2"/>
</dbReference>
<feature type="compositionally biased region" description="Basic and acidic residues" evidence="2">
    <location>
        <begin position="814"/>
        <end position="833"/>
    </location>
</feature>
<reference evidence="4 5" key="1">
    <citation type="submission" date="2020-08" db="EMBL/GenBank/DDBJ databases">
        <title>Aphidius gifuensis genome sequencing and assembly.</title>
        <authorList>
            <person name="Du Z."/>
        </authorList>
    </citation>
    <scope>NUCLEOTIDE SEQUENCE [LARGE SCALE GENOMIC DNA]</scope>
    <source>
        <strain evidence="4">YNYX2018</strain>
        <tissue evidence="4">Adults</tissue>
    </source>
</reference>
<dbReference type="InterPro" id="IPR039149">
    <property type="entry name" value="ZNF800"/>
</dbReference>
<feature type="compositionally biased region" description="Low complexity" evidence="2">
    <location>
        <begin position="882"/>
        <end position="893"/>
    </location>
</feature>
<comment type="caution">
    <text evidence="4">The sequence shown here is derived from an EMBL/GenBank/DDBJ whole genome shotgun (WGS) entry which is preliminary data.</text>
</comment>
<dbReference type="Proteomes" id="UP000639338">
    <property type="component" value="Unassembled WGS sequence"/>
</dbReference>
<evidence type="ECO:0000256" key="2">
    <source>
        <dbReference type="SAM" id="MobiDB-lite"/>
    </source>
</evidence>
<dbReference type="InterPro" id="IPR013087">
    <property type="entry name" value="Znf_C2H2_type"/>
</dbReference>
<feature type="compositionally biased region" description="Polar residues" evidence="2">
    <location>
        <begin position="840"/>
        <end position="849"/>
    </location>
</feature>
<dbReference type="InterPro" id="IPR036236">
    <property type="entry name" value="Znf_C2H2_sf"/>
</dbReference>
<dbReference type="EMBL" id="JACMRX010000004">
    <property type="protein sequence ID" value="KAF7991315.1"/>
    <property type="molecule type" value="Genomic_DNA"/>
</dbReference>
<evidence type="ECO:0000259" key="3">
    <source>
        <dbReference type="PROSITE" id="PS50157"/>
    </source>
</evidence>